<evidence type="ECO:0000256" key="5">
    <source>
        <dbReference type="ARBA" id="ARBA00023136"/>
    </source>
</evidence>
<evidence type="ECO:0000256" key="2">
    <source>
        <dbReference type="ARBA" id="ARBA00022475"/>
    </source>
</evidence>
<evidence type="ECO:0000256" key="3">
    <source>
        <dbReference type="ARBA" id="ARBA00022676"/>
    </source>
</evidence>
<evidence type="ECO:0000256" key="4">
    <source>
        <dbReference type="ARBA" id="ARBA00022679"/>
    </source>
</evidence>
<keyword evidence="4" id="KW-0808">Transferase</keyword>
<dbReference type="Gene3D" id="3.90.550.10">
    <property type="entry name" value="Spore Coat Polysaccharide Biosynthesis Protein SpsA, Chain A"/>
    <property type="match status" value="1"/>
</dbReference>
<dbReference type="PANTHER" id="PTHR43646">
    <property type="entry name" value="GLYCOSYLTRANSFERASE"/>
    <property type="match status" value="1"/>
</dbReference>
<dbReference type="GO" id="GO:0005886">
    <property type="term" value="C:plasma membrane"/>
    <property type="evidence" value="ECO:0007669"/>
    <property type="project" value="UniProtKB-SubCell"/>
</dbReference>
<organism evidence="7">
    <name type="scientific">hydrothermal vent metagenome</name>
    <dbReference type="NCBI Taxonomy" id="652676"/>
    <lineage>
        <taxon>unclassified sequences</taxon>
        <taxon>metagenomes</taxon>
        <taxon>ecological metagenomes</taxon>
    </lineage>
</organism>
<dbReference type="AlphaFoldDB" id="A0A3B0UJY4"/>
<protein>
    <recommendedName>
        <fullName evidence="6">Glycosyltransferase 2-like domain-containing protein</fullName>
    </recommendedName>
</protein>
<dbReference type="Pfam" id="PF00535">
    <property type="entry name" value="Glycos_transf_2"/>
    <property type="match status" value="1"/>
</dbReference>
<dbReference type="InterPro" id="IPR001173">
    <property type="entry name" value="Glyco_trans_2-like"/>
</dbReference>
<dbReference type="GO" id="GO:0016757">
    <property type="term" value="F:glycosyltransferase activity"/>
    <property type="evidence" value="ECO:0007669"/>
    <property type="project" value="UniProtKB-KW"/>
</dbReference>
<evidence type="ECO:0000313" key="7">
    <source>
        <dbReference type="EMBL" id="VAW19856.1"/>
    </source>
</evidence>
<keyword evidence="5" id="KW-0472">Membrane</keyword>
<accession>A0A3B0UJY4</accession>
<name>A0A3B0UJY4_9ZZZZ</name>
<reference evidence="7" key="1">
    <citation type="submission" date="2018-06" db="EMBL/GenBank/DDBJ databases">
        <authorList>
            <person name="Zhirakovskaya E."/>
        </authorList>
    </citation>
    <scope>NUCLEOTIDE SEQUENCE</scope>
</reference>
<dbReference type="EMBL" id="UOEN01000505">
    <property type="protein sequence ID" value="VAW19856.1"/>
    <property type="molecule type" value="Genomic_DNA"/>
</dbReference>
<comment type="subcellular location">
    <subcellularLocation>
        <location evidence="1">Cell membrane</location>
    </subcellularLocation>
</comment>
<feature type="non-terminal residue" evidence="7">
    <location>
        <position position="206"/>
    </location>
</feature>
<evidence type="ECO:0000256" key="1">
    <source>
        <dbReference type="ARBA" id="ARBA00004236"/>
    </source>
</evidence>
<feature type="domain" description="Glycosyltransferase 2-like" evidence="6">
    <location>
        <begin position="4"/>
        <end position="99"/>
    </location>
</feature>
<gene>
    <name evidence="7" type="ORF">MNBD_BACTEROID05-514</name>
</gene>
<sequence length="206" mass="23646">MIDIIIPVLNEEEILEEKALYYSWLSTQGRVVFVDGGSKDRTVELAQKYGEVIAGPRGRGYQKNFGAQHSKAEVVLFLHVDSYVSEENFQQINEALLNGSQVGCFKLAIEANGIMFRIYERVVNVRAKYFGVADGDLGLFIKRSFFEAIGQFDDLEILEDLFIGKKIRKVSRINFTPVPIEVSARKWEEHGFLKIFFFYTCAYIQY</sequence>
<dbReference type="InterPro" id="IPR026461">
    <property type="entry name" value="Trfase_2_rSAM/seldom_assoc"/>
</dbReference>
<dbReference type="NCBIfam" id="TIGR04283">
    <property type="entry name" value="glyco_like_mftF"/>
    <property type="match status" value="1"/>
</dbReference>
<keyword evidence="2" id="KW-1003">Cell membrane</keyword>
<keyword evidence="3" id="KW-0328">Glycosyltransferase</keyword>
<dbReference type="PANTHER" id="PTHR43646:SF2">
    <property type="entry name" value="GLYCOSYLTRANSFERASE 2-LIKE DOMAIN-CONTAINING PROTEIN"/>
    <property type="match status" value="1"/>
</dbReference>
<dbReference type="InterPro" id="IPR029044">
    <property type="entry name" value="Nucleotide-diphossugar_trans"/>
</dbReference>
<proteinExistence type="predicted"/>
<evidence type="ECO:0000259" key="6">
    <source>
        <dbReference type="Pfam" id="PF00535"/>
    </source>
</evidence>
<dbReference type="SUPFAM" id="SSF53448">
    <property type="entry name" value="Nucleotide-diphospho-sugar transferases"/>
    <property type="match status" value="1"/>
</dbReference>